<feature type="transmembrane region" description="Helical" evidence="1">
    <location>
        <begin position="46"/>
        <end position="67"/>
    </location>
</feature>
<name>A0A6J7F8Z9_9ZZZZ</name>
<protein>
    <submittedName>
        <fullName evidence="6">Unannotated protein</fullName>
    </submittedName>
</protein>
<organism evidence="6">
    <name type="scientific">freshwater metagenome</name>
    <dbReference type="NCBI Taxonomy" id="449393"/>
    <lineage>
        <taxon>unclassified sequences</taxon>
        <taxon>metagenomes</taxon>
        <taxon>ecological metagenomes</taxon>
    </lineage>
</organism>
<evidence type="ECO:0000313" key="7">
    <source>
        <dbReference type="EMBL" id="CAB4969067.1"/>
    </source>
</evidence>
<keyword evidence="1" id="KW-0812">Transmembrane</keyword>
<proteinExistence type="predicted"/>
<evidence type="ECO:0000256" key="1">
    <source>
        <dbReference type="SAM" id="Phobius"/>
    </source>
</evidence>
<feature type="transmembrane region" description="Helical" evidence="1">
    <location>
        <begin position="21"/>
        <end position="40"/>
    </location>
</feature>
<dbReference type="EMBL" id="CAEZWS010000015">
    <property type="protein sequence ID" value="CAB4661041.1"/>
    <property type="molecule type" value="Genomic_DNA"/>
</dbReference>
<evidence type="ECO:0000313" key="4">
    <source>
        <dbReference type="EMBL" id="CAB4778089.1"/>
    </source>
</evidence>
<gene>
    <name evidence="2" type="ORF">UFOPK2288_00454</name>
    <name evidence="3" type="ORF">UFOPK2589_00014</name>
    <name evidence="4" type="ORF">UFOPK2931_00576</name>
    <name evidence="5" type="ORF">UFOPK3056_00269</name>
    <name evidence="6" type="ORF">UFOPK3558_00166</name>
    <name evidence="7" type="ORF">UFOPK3916_00188</name>
    <name evidence="8" type="ORF">UFOPK4074_00334</name>
</gene>
<keyword evidence="1" id="KW-1133">Transmembrane helix</keyword>
<feature type="transmembrane region" description="Helical" evidence="1">
    <location>
        <begin position="187"/>
        <end position="205"/>
    </location>
</feature>
<evidence type="ECO:0000313" key="2">
    <source>
        <dbReference type="EMBL" id="CAB4661041.1"/>
    </source>
</evidence>
<dbReference type="EMBL" id="CAEZXT010000001">
    <property type="protein sequence ID" value="CAB4687088.1"/>
    <property type="molecule type" value="Genomic_DNA"/>
</dbReference>
<evidence type="ECO:0000313" key="5">
    <source>
        <dbReference type="EMBL" id="CAB4797360.1"/>
    </source>
</evidence>
<dbReference type="Pfam" id="PF04240">
    <property type="entry name" value="Caroten_synth"/>
    <property type="match status" value="1"/>
</dbReference>
<reference evidence="6" key="1">
    <citation type="submission" date="2020-05" db="EMBL/GenBank/DDBJ databases">
        <authorList>
            <person name="Chiriac C."/>
            <person name="Salcher M."/>
            <person name="Ghai R."/>
            <person name="Kavagutti S V."/>
        </authorList>
    </citation>
    <scope>NUCLEOTIDE SEQUENCE</scope>
</reference>
<dbReference type="PANTHER" id="PTHR39419">
    <property type="entry name" value="SLL0814 PROTEIN"/>
    <property type="match status" value="1"/>
</dbReference>
<dbReference type="EMBL" id="CAFBMI010000007">
    <property type="protein sequence ID" value="CAB4892036.1"/>
    <property type="molecule type" value="Genomic_DNA"/>
</dbReference>
<evidence type="ECO:0000313" key="3">
    <source>
        <dbReference type="EMBL" id="CAB4687088.1"/>
    </source>
</evidence>
<keyword evidence="1" id="KW-0472">Membrane</keyword>
<accession>A0A6J7F8Z9</accession>
<dbReference type="EMBL" id="CAFBOE010000007">
    <property type="protein sequence ID" value="CAB4969067.1"/>
    <property type="molecule type" value="Genomic_DNA"/>
</dbReference>
<feature type="transmembrane region" description="Helical" evidence="1">
    <location>
        <begin position="217"/>
        <end position="237"/>
    </location>
</feature>
<evidence type="ECO:0000313" key="8">
    <source>
        <dbReference type="EMBL" id="CAB5005380.1"/>
    </source>
</evidence>
<dbReference type="EMBL" id="CAEZZZ010000024">
    <property type="protein sequence ID" value="CAB4778089.1"/>
    <property type="molecule type" value="Genomic_DNA"/>
</dbReference>
<feature type="transmembrane region" description="Helical" evidence="1">
    <location>
        <begin position="141"/>
        <end position="157"/>
    </location>
</feature>
<dbReference type="InterPro" id="IPR007354">
    <property type="entry name" value="CruF-like"/>
</dbReference>
<dbReference type="EMBL" id="CAFBPG010000017">
    <property type="protein sequence ID" value="CAB5005380.1"/>
    <property type="molecule type" value="Genomic_DNA"/>
</dbReference>
<dbReference type="PANTHER" id="PTHR39419:SF1">
    <property type="entry name" value="SLL0814 PROTEIN"/>
    <property type="match status" value="1"/>
</dbReference>
<feature type="transmembrane region" description="Helical" evidence="1">
    <location>
        <begin position="243"/>
        <end position="260"/>
    </location>
</feature>
<feature type="transmembrane region" description="Helical" evidence="1">
    <location>
        <begin position="74"/>
        <end position="93"/>
    </location>
</feature>
<evidence type="ECO:0000313" key="6">
    <source>
        <dbReference type="EMBL" id="CAB4892036.1"/>
    </source>
</evidence>
<dbReference type="EMBL" id="CAFAAR010000012">
    <property type="protein sequence ID" value="CAB4797360.1"/>
    <property type="molecule type" value="Genomic_DNA"/>
</dbReference>
<feature type="transmembrane region" description="Helical" evidence="1">
    <location>
        <begin position="113"/>
        <end position="134"/>
    </location>
</feature>
<dbReference type="AlphaFoldDB" id="A0A6J7F8Z9"/>
<sequence length="267" mass="29975">MSIRQYNSRRNRRSGISHRAQVFLQTVLVISIALQISYPLTNGETLRLITIATVYFSALAMVLHAYYSFGSKYVGLYFPITLLFGFGIEQLGMRTTWPFGSYAYDSSLGFQVLGVPLVVPFAWVMMAHPVLVLARRISKNWVFLVGGIALMGWDLFLDPQMVSANRWTWTFDGAHVPFQRDIPLSNAFGWLFAGIVITALLHVLLPRDRRKSSAGFAVVDIFLLWTLFAGVIGNLFFFSRPGVAFIGGIVFGAVMAPYVFSRWLGRP</sequence>